<dbReference type="SUPFAM" id="SSF56994">
    <property type="entry name" value="Insulin-like"/>
    <property type="match status" value="1"/>
</dbReference>
<keyword evidence="7" id="KW-0732">Signal</keyword>
<dbReference type="GO" id="GO:0005179">
    <property type="term" value="F:hormone activity"/>
    <property type="evidence" value="ECO:0007669"/>
    <property type="project" value="UniProtKB-KW"/>
</dbReference>
<evidence type="ECO:0000313" key="9">
    <source>
        <dbReference type="Ensembl" id="ENSSMRP00000025853.1"/>
    </source>
</evidence>
<dbReference type="PROSITE" id="PS00262">
    <property type="entry name" value="INSULIN"/>
    <property type="match status" value="1"/>
</dbReference>
<evidence type="ECO:0000256" key="7">
    <source>
        <dbReference type="SAM" id="SignalP"/>
    </source>
</evidence>
<name>A0A8D0E2W8_SALMN</name>
<evidence type="ECO:0000256" key="2">
    <source>
        <dbReference type="ARBA" id="ARBA00009034"/>
    </source>
</evidence>
<proteinExistence type="inferred from homology"/>
<evidence type="ECO:0000256" key="1">
    <source>
        <dbReference type="ARBA" id="ARBA00004613"/>
    </source>
</evidence>
<dbReference type="InterPro" id="IPR036438">
    <property type="entry name" value="Insulin-like_sf"/>
</dbReference>
<dbReference type="InterPro" id="IPR016179">
    <property type="entry name" value="Insulin-like"/>
</dbReference>
<dbReference type="GeneTree" id="ENSGT00940000154396"/>
<dbReference type="AlphaFoldDB" id="A0A8D0E2W8"/>
<dbReference type="Ensembl" id="ENSSMRT00000030239.1">
    <property type="protein sequence ID" value="ENSSMRP00000025853.1"/>
    <property type="gene ID" value="ENSSMRG00000019962.1"/>
</dbReference>
<feature type="signal peptide" evidence="7">
    <location>
        <begin position="1"/>
        <end position="22"/>
    </location>
</feature>
<dbReference type="OMA" id="YVRTVVY"/>
<keyword evidence="6" id="KW-1015">Disulfide bond</keyword>
<evidence type="ECO:0000256" key="3">
    <source>
        <dbReference type="ARBA" id="ARBA00011207"/>
    </source>
</evidence>
<comment type="subunit">
    <text evidence="3">Heterodimer of a B chain and an A chain linked by two disulfide bonds.</text>
</comment>
<evidence type="ECO:0000256" key="4">
    <source>
        <dbReference type="ARBA" id="ARBA00022525"/>
    </source>
</evidence>
<reference evidence="9" key="1">
    <citation type="submission" date="2025-08" db="UniProtKB">
        <authorList>
            <consortium name="Ensembl"/>
        </authorList>
    </citation>
    <scope>IDENTIFICATION</scope>
</reference>
<sequence>MKATVLGLLLLPLFIAISEVKSERTVKLCGREFVRAVVFTCGGSRWRRQLSEDFPEDNYPFLSCDVNYSAGGNENVIQNPEVKREEFLQPNNEARRALWNQKEMSVQKRQDDLSQLTMVCCTIGCSETNISSLC</sequence>
<evidence type="ECO:0000256" key="5">
    <source>
        <dbReference type="ARBA" id="ARBA00022702"/>
    </source>
</evidence>
<evidence type="ECO:0000256" key="6">
    <source>
        <dbReference type="ARBA" id="ARBA00023157"/>
    </source>
</evidence>
<dbReference type="PANTHER" id="PTHR20968">
    <property type="entry name" value="ILGF DOMAIN-CONTAINING PROTEIN"/>
    <property type="match status" value="1"/>
</dbReference>
<comment type="subcellular location">
    <subcellularLocation>
        <location evidence="1">Secreted</location>
    </subcellularLocation>
</comment>
<accession>A0A8D0E2W8</accession>
<protein>
    <submittedName>
        <fullName evidence="9">Insulin like 5</fullName>
    </submittedName>
</protein>
<evidence type="ECO:0000259" key="8">
    <source>
        <dbReference type="SMART" id="SM00078"/>
    </source>
</evidence>
<feature type="domain" description="Insulin-like" evidence="8">
    <location>
        <begin position="26"/>
        <end position="134"/>
    </location>
</feature>
<keyword evidence="10" id="KW-1185">Reference proteome</keyword>
<feature type="chain" id="PRO_5034772855" evidence="7">
    <location>
        <begin position="23"/>
        <end position="134"/>
    </location>
</feature>
<dbReference type="PANTHER" id="PTHR20968:SF2">
    <property type="entry name" value="INSULIN-LIKE PEPTIDE INSL5"/>
    <property type="match status" value="1"/>
</dbReference>
<comment type="similarity">
    <text evidence="2">Belongs to the insulin family.</text>
</comment>
<dbReference type="GO" id="GO:0001664">
    <property type="term" value="F:G protein-coupled receptor binding"/>
    <property type="evidence" value="ECO:0007669"/>
    <property type="project" value="TreeGrafter"/>
</dbReference>
<evidence type="ECO:0000313" key="10">
    <source>
        <dbReference type="Proteomes" id="UP000694421"/>
    </source>
</evidence>
<dbReference type="InterPro" id="IPR022353">
    <property type="entry name" value="Insulin_CS"/>
</dbReference>
<dbReference type="CDD" id="cd04365">
    <property type="entry name" value="IlGF_relaxin_like"/>
    <property type="match status" value="1"/>
</dbReference>
<keyword evidence="4" id="KW-0964">Secreted</keyword>
<dbReference type="InterPro" id="IPR051777">
    <property type="entry name" value="Insulin-like_neuro_ligands"/>
</dbReference>
<dbReference type="SMART" id="SM00078">
    <property type="entry name" value="IlGF"/>
    <property type="match status" value="1"/>
</dbReference>
<dbReference type="Proteomes" id="UP000694421">
    <property type="component" value="Unplaced"/>
</dbReference>
<keyword evidence="5" id="KW-0372">Hormone</keyword>
<organism evidence="9 10">
    <name type="scientific">Salvator merianae</name>
    <name type="common">Argentine black and white tegu</name>
    <name type="synonym">Tupinambis merianae</name>
    <dbReference type="NCBI Taxonomy" id="96440"/>
    <lineage>
        <taxon>Eukaryota</taxon>
        <taxon>Metazoa</taxon>
        <taxon>Chordata</taxon>
        <taxon>Craniata</taxon>
        <taxon>Vertebrata</taxon>
        <taxon>Euteleostomi</taxon>
        <taxon>Lepidosauria</taxon>
        <taxon>Squamata</taxon>
        <taxon>Bifurcata</taxon>
        <taxon>Unidentata</taxon>
        <taxon>Episquamata</taxon>
        <taxon>Laterata</taxon>
        <taxon>Teiioidea</taxon>
        <taxon>Teiidae</taxon>
        <taxon>Salvator</taxon>
    </lineage>
</organism>
<reference evidence="9" key="2">
    <citation type="submission" date="2025-09" db="UniProtKB">
        <authorList>
            <consortium name="Ensembl"/>
        </authorList>
    </citation>
    <scope>IDENTIFICATION</scope>
</reference>
<dbReference type="GO" id="GO:0005576">
    <property type="term" value="C:extracellular region"/>
    <property type="evidence" value="ECO:0007669"/>
    <property type="project" value="UniProtKB-SubCell"/>
</dbReference>
<dbReference type="GO" id="GO:2000253">
    <property type="term" value="P:positive regulation of feeding behavior"/>
    <property type="evidence" value="ECO:0007669"/>
    <property type="project" value="Ensembl"/>
</dbReference>